<dbReference type="InterPro" id="IPR003654">
    <property type="entry name" value="OAR_dom"/>
</dbReference>
<evidence type="ECO:0000313" key="5">
    <source>
        <dbReference type="Proteomes" id="UP001549921"/>
    </source>
</evidence>
<dbReference type="GO" id="GO:0005634">
    <property type="term" value="C:nucleus"/>
    <property type="evidence" value="ECO:0007669"/>
    <property type="project" value="UniProtKB-SubCell"/>
</dbReference>
<evidence type="ECO:0000256" key="1">
    <source>
        <dbReference type="ARBA" id="ARBA00004123"/>
    </source>
</evidence>
<dbReference type="AlphaFoldDB" id="A0ABD0SNX4"/>
<sequence>MLFQTIVYLCAKFYPYPFLSFKIKSRNVHIIHLSVPLPPMRDTSRSFHCLCSPASDEFCRRAALTNKLKLALLLTGQETAFCWLLKLRAPTGLQNELPLCINILLELGHIMVWFRIKKTYHLYHLRTNCQRNRSGAGSKGCNRWRCSTQLSYTVRGQSEWRQRLSKYMEIAPRRVASLSPVSCASPYTVILLNASLLRRCRCRSFRARSLSMKRSGAFRSSPGGAASDPPPAPPPLFLPPHLSHLSQHLNHLSQPFFPLKGWGAPCPCCPKEEARSSSVAELRRKAHEHSAALLHSLASFQSRALLPLPLHLPPLPLSLLPHDAPPAPQPPDPPKHLE</sequence>
<evidence type="ECO:0000313" key="4">
    <source>
        <dbReference type="EMBL" id="KAL0821544.1"/>
    </source>
</evidence>
<comment type="subcellular location">
    <subcellularLocation>
        <location evidence="1">Nucleus</location>
    </subcellularLocation>
</comment>
<dbReference type="EMBL" id="JBEDNZ010000017">
    <property type="protein sequence ID" value="KAL0821544.1"/>
    <property type="molecule type" value="Genomic_DNA"/>
</dbReference>
<dbReference type="Pfam" id="PF03826">
    <property type="entry name" value="OAR"/>
    <property type="match status" value="1"/>
</dbReference>
<name>A0ABD0SNX4_LOXSC</name>
<feature type="region of interest" description="Disordered" evidence="2">
    <location>
        <begin position="215"/>
        <end position="236"/>
    </location>
</feature>
<feature type="domain" description="OAR" evidence="3">
    <location>
        <begin position="277"/>
        <end position="290"/>
    </location>
</feature>
<feature type="region of interest" description="Disordered" evidence="2">
    <location>
        <begin position="319"/>
        <end position="338"/>
    </location>
</feature>
<proteinExistence type="predicted"/>
<organism evidence="4 5">
    <name type="scientific">Loxostege sticticalis</name>
    <name type="common">Beet webworm moth</name>
    <dbReference type="NCBI Taxonomy" id="481309"/>
    <lineage>
        <taxon>Eukaryota</taxon>
        <taxon>Metazoa</taxon>
        <taxon>Ecdysozoa</taxon>
        <taxon>Arthropoda</taxon>
        <taxon>Hexapoda</taxon>
        <taxon>Insecta</taxon>
        <taxon>Pterygota</taxon>
        <taxon>Neoptera</taxon>
        <taxon>Endopterygota</taxon>
        <taxon>Lepidoptera</taxon>
        <taxon>Glossata</taxon>
        <taxon>Ditrysia</taxon>
        <taxon>Pyraloidea</taxon>
        <taxon>Crambidae</taxon>
        <taxon>Pyraustinae</taxon>
        <taxon>Loxostege</taxon>
    </lineage>
</organism>
<evidence type="ECO:0000259" key="3">
    <source>
        <dbReference type="PROSITE" id="PS50803"/>
    </source>
</evidence>
<dbReference type="Proteomes" id="UP001549921">
    <property type="component" value="Unassembled WGS sequence"/>
</dbReference>
<evidence type="ECO:0000256" key="2">
    <source>
        <dbReference type="SAM" id="MobiDB-lite"/>
    </source>
</evidence>
<gene>
    <name evidence="4" type="ORF">ABMA28_004998</name>
</gene>
<protein>
    <recommendedName>
        <fullName evidence="3">OAR domain-containing protein</fullName>
    </recommendedName>
</protein>
<comment type="caution">
    <text evidence="4">The sequence shown here is derived from an EMBL/GenBank/DDBJ whole genome shotgun (WGS) entry which is preliminary data.</text>
</comment>
<accession>A0ABD0SNX4</accession>
<reference evidence="4 5" key="1">
    <citation type="submission" date="2024-06" db="EMBL/GenBank/DDBJ databases">
        <title>A chromosome-level genome assembly of beet webworm, Loxostege sticticalis.</title>
        <authorList>
            <person name="Zhang Y."/>
        </authorList>
    </citation>
    <scope>NUCLEOTIDE SEQUENCE [LARGE SCALE GENOMIC DNA]</scope>
    <source>
        <strain evidence="4">AQ028</strain>
        <tissue evidence="4">Male pupae</tissue>
    </source>
</reference>
<dbReference type="PROSITE" id="PS50803">
    <property type="entry name" value="OAR"/>
    <property type="match status" value="1"/>
</dbReference>
<feature type="compositionally biased region" description="Pro residues" evidence="2">
    <location>
        <begin position="323"/>
        <end position="332"/>
    </location>
</feature>